<feature type="transmembrane region" description="Helical" evidence="1">
    <location>
        <begin position="78"/>
        <end position="101"/>
    </location>
</feature>
<keyword evidence="3" id="KW-1185">Reference proteome</keyword>
<name>A0ABV6YS01_UNCC1</name>
<evidence type="ECO:0000313" key="2">
    <source>
        <dbReference type="EMBL" id="MFC1848977.1"/>
    </source>
</evidence>
<proteinExistence type="predicted"/>
<feature type="transmembrane region" description="Helical" evidence="1">
    <location>
        <begin position="40"/>
        <end position="58"/>
    </location>
</feature>
<feature type="transmembrane region" description="Helical" evidence="1">
    <location>
        <begin position="12"/>
        <end position="28"/>
    </location>
</feature>
<protein>
    <recommendedName>
        <fullName evidence="4">DUF1405 domain-containing protein</fullName>
    </recommendedName>
</protein>
<gene>
    <name evidence="2" type="ORF">ACFL27_02100</name>
</gene>
<evidence type="ECO:0008006" key="4">
    <source>
        <dbReference type="Google" id="ProtNLM"/>
    </source>
</evidence>
<dbReference type="EMBL" id="JBHPBY010000015">
    <property type="protein sequence ID" value="MFC1848977.1"/>
    <property type="molecule type" value="Genomic_DNA"/>
</dbReference>
<organism evidence="2 3">
    <name type="scientific">candidate division CSSED10-310 bacterium</name>
    <dbReference type="NCBI Taxonomy" id="2855610"/>
    <lineage>
        <taxon>Bacteria</taxon>
        <taxon>Bacteria division CSSED10-310</taxon>
    </lineage>
</organism>
<feature type="transmembrane region" description="Helical" evidence="1">
    <location>
        <begin position="160"/>
        <end position="179"/>
    </location>
</feature>
<reference evidence="2 3" key="1">
    <citation type="submission" date="2024-09" db="EMBL/GenBank/DDBJ databases">
        <title>Laminarin stimulates single cell rates of sulfate reduction while oxygen inhibits transcriptomic activity in coastal marine sediment.</title>
        <authorList>
            <person name="Lindsay M."/>
            <person name="Orcutt B."/>
            <person name="Emerson D."/>
            <person name="Stepanauskas R."/>
            <person name="D'Angelo T."/>
        </authorList>
    </citation>
    <scope>NUCLEOTIDE SEQUENCE [LARGE SCALE GENOMIC DNA]</scope>
    <source>
        <strain evidence="2">SAG AM-311-K15</strain>
    </source>
</reference>
<sequence>MLEIFKEAYYYLDLLIGFCAPFLIYFLYKTGRIEKFVWHCFWLGVLVGLTWEIPIFVLSGESTSIPIVTWIRPLITHYLVFMIAHSLWDGLLFVIGIWLVYRICRQPFFQKFRWSEVLVFLIWGQVSELLVELSSTLNDGWVFLEYWWNPVIFHCNGHNITWLMQIIWGAASIGYYLLLIKLKSKDN</sequence>
<keyword evidence="1" id="KW-0472">Membrane</keyword>
<dbReference type="Proteomes" id="UP001594351">
    <property type="component" value="Unassembled WGS sequence"/>
</dbReference>
<keyword evidence="1" id="KW-0812">Transmembrane</keyword>
<feature type="transmembrane region" description="Helical" evidence="1">
    <location>
        <begin position="113"/>
        <end position="131"/>
    </location>
</feature>
<comment type="caution">
    <text evidence="2">The sequence shown here is derived from an EMBL/GenBank/DDBJ whole genome shotgun (WGS) entry which is preliminary data.</text>
</comment>
<evidence type="ECO:0000256" key="1">
    <source>
        <dbReference type="SAM" id="Phobius"/>
    </source>
</evidence>
<evidence type="ECO:0000313" key="3">
    <source>
        <dbReference type="Proteomes" id="UP001594351"/>
    </source>
</evidence>
<keyword evidence="1" id="KW-1133">Transmembrane helix</keyword>
<accession>A0ABV6YS01</accession>